<evidence type="ECO:0000313" key="21">
    <source>
        <dbReference type="EMBL" id="QNV11583.1"/>
    </source>
</evidence>
<protein>
    <recommendedName>
        <fullName evidence="5 18">NADH-ubiquinone oxidoreductase chain 2</fullName>
        <ecNumber evidence="4 18">7.1.1.2</ecNumber>
    </recommendedName>
</protein>
<dbReference type="PANTHER" id="PTHR46552:SF1">
    <property type="entry name" value="NADH-UBIQUINONE OXIDOREDUCTASE CHAIN 2"/>
    <property type="match status" value="1"/>
</dbReference>
<evidence type="ECO:0000256" key="18">
    <source>
        <dbReference type="RuleBase" id="RU003403"/>
    </source>
</evidence>
<evidence type="ECO:0000256" key="14">
    <source>
        <dbReference type="ARBA" id="ARBA00023075"/>
    </source>
</evidence>
<keyword evidence="12 18" id="KW-1133">Transmembrane helix</keyword>
<geneLocation type="mitochondrion" evidence="21"/>
<keyword evidence="14 18" id="KW-0830">Ubiquinone</keyword>
<evidence type="ECO:0000259" key="20">
    <source>
        <dbReference type="Pfam" id="PF06444"/>
    </source>
</evidence>
<comment type="caution">
    <text evidence="18">Lacks conserved residue(s) required for the propagation of feature annotation.</text>
</comment>
<evidence type="ECO:0000256" key="12">
    <source>
        <dbReference type="ARBA" id="ARBA00022989"/>
    </source>
</evidence>
<organism evidence="21">
    <name type="scientific">Limnophora tigrina</name>
    <dbReference type="NCBI Taxonomy" id="2719073"/>
    <lineage>
        <taxon>Eukaryota</taxon>
        <taxon>Metazoa</taxon>
        <taxon>Ecdysozoa</taxon>
        <taxon>Arthropoda</taxon>
        <taxon>Hexapoda</taxon>
        <taxon>Insecta</taxon>
        <taxon>Pterygota</taxon>
        <taxon>Neoptera</taxon>
        <taxon>Endopterygota</taxon>
        <taxon>Diptera</taxon>
        <taxon>Brachycera</taxon>
        <taxon>Muscomorpha</taxon>
        <taxon>Muscoidea</taxon>
        <taxon>Muscidae</taxon>
        <taxon>Limnophora</taxon>
    </lineage>
</organism>
<dbReference type="GO" id="GO:0006120">
    <property type="term" value="P:mitochondrial electron transport, NADH to ubiquinone"/>
    <property type="evidence" value="ECO:0007669"/>
    <property type="project" value="InterPro"/>
</dbReference>
<comment type="function">
    <text evidence="1">Core subunit of the mitochondrial membrane respiratory chain NADH dehydrogenase (Complex I) that is believed to belong to the minimal assembly required for catalysis. Complex I functions in the transfer of electrons from NADH to the respiratory chain. The immediate electron acceptor for the enzyme is believed to be ubiquinone.</text>
</comment>
<evidence type="ECO:0000256" key="15">
    <source>
        <dbReference type="ARBA" id="ARBA00023128"/>
    </source>
</evidence>
<dbReference type="GO" id="GO:0008137">
    <property type="term" value="F:NADH dehydrogenase (ubiquinone) activity"/>
    <property type="evidence" value="ECO:0007669"/>
    <property type="project" value="UniProtKB-EC"/>
</dbReference>
<keyword evidence="15 18" id="KW-0496">Mitochondrion</keyword>
<feature type="transmembrane region" description="Helical" evidence="18">
    <location>
        <begin position="28"/>
        <end position="50"/>
    </location>
</feature>
<evidence type="ECO:0000256" key="8">
    <source>
        <dbReference type="ARBA" id="ARBA00022692"/>
    </source>
</evidence>
<dbReference type="AlphaFoldDB" id="A0A7L7S2P9"/>
<comment type="subcellular location">
    <subcellularLocation>
        <location evidence="2 18">Mitochondrion inner membrane</location>
        <topology evidence="2 18">Multi-pass membrane protein</topology>
    </subcellularLocation>
</comment>
<evidence type="ECO:0000256" key="7">
    <source>
        <dbReference type="ARBA" id="ARBA00022660"/>
    </source>
</evidence>
<reference evidence="21" key="1">
    <citation type="submission" date="2020-08" db="EMBL/GenBank/DDBJ databases">
        <title>DNAmark Project.</title>
        <authorList>
            <person name="Leerhoei F."/>
        </authorList>
    </citation>
    <scope>NUCLEOTIDE SEQUENCE</scope>
    <source>
        <strain evidence="21">DM832</strain>
    </source>
</reference>
<dbReference type="Pfam" id="PF00361">
    <property type="entry name" value="Proton_antipo_M"/>
    <property type="match status" value="1"/>
</dbReference>
<evidence type="ECO:0000256" key="2">
    <source>
        <dbReference type="ARBA" id="ARBA00004448"/>
    </source>
</evidence>
<feature type="domain" description="NADH:quinone oxidoreductase/Mrp antiporter transmembrane" evidence="19">
    <location>
        <begin position="9"/>
        <end position="75"/>
    </location>
</feature>
<comment type="similarity">
    <text evidence="3 18">Belongs to the complex I subunit 2 family.</text>
</comment>
<evidence type="ECO:0000256" key="1">
    <source>
        <dbReference type="ARBA" id="ARBA00003257"/>
    </source>
</evidence>
<dbReference type="InterPro" id="IPR010933">
    <property type="entry name" value="NADH_DH_su2_C"/>
</dbReference>
<comment type="function">
    <text evidence="18">Core subunit of the mitochondrial membrane respiratory chain NADH dehydrogenase (Complex I) which catalyzes electron transfer from NADH through the respiratory chain, using ubiquinone as an electron acceptor. Essential for the catalytic activity and assembly of complex I.</text>
</comment>
<keyword evidence="9 18" id="KW-0999">Mitochondrion inner membrane</keyword>
<keyword evidence="7 18" id="KW-0679">Respiratory chain</keyword>
<keyword evidence="13 18" id="KW-0520">NAD</keyword>
<feature type="transmembrane region" description="Helical" evidence="18">
    <location>
        <begin position="107"/>
        <end position="130"/>
    </location>
</feature>
<evidence type="ECO:0000256" key="4">
    <source>
        <dbReference type="ARBA" id="ARBA00012944"/>
    </source>
</evidence>
<gene>
    <name evidence="21" type="primary">ND2</name>
</gene>
<proteinExistence type="inferred from homology"/>
<feature type="transmembrane region" description="Helical" evidence="18">
    <location>
        <begin position="62"/>
        <end position="87"/>
    </location>
</feature>
<evidence type="ECO:0000256" key="11">
    <source>
        <dbReference type="ARBA" id="ARBA00022982"/>
    </source>
</evidence>
<evidence type="ECO:0000256" key="9">
    <source>
        <dbReference type="ARBA" id="ARBA00022792"/>
    </source>
</evidence>
<keyword evidence="11 18" id="KW-0249">Electron transport</keyword>
<dbReference type="PRINTS" id="PR01436">
    <property type="entry name" value="NADHDHGNASE2"/>
</dbReference>
<dbReference type="GO" id="GO:0005743">
    <property type="term" value="C:mitochondrial inner membrane"/>
    <property type="evidence" value="ECO:0007669"/>
    <property type="project" value="UniProtKB-SubCell"/>
</dbReference>
<dbReference type="InterPro" id="IPR001750">
    <property type="entry name" value="ND/Mrp_TM"/>
</dbReference>
<dbReference type="EC" id="7.1.1.2" evidence="4 18"/>
<evidence type="ECO:0000256" key="3">
    <source>
        <dbReference type="ARBA" id="ARBA00007012"/>
    </source>
</evidence>
<dbReference type="InterPro" id="IPR003917">
    <property type="entry name" value="NADH_UbQ_OxRdtase_chain2"/>
</dbReference>
<keyword evidence="6" id="KW-0813">Transport</keyword>
<evidence type="ECO:0000256" key="5">
    <source>
        <dbReference type="ARBA" id="ARBA00021008"/>
    </source>
</evidence>
<evidence type="ECO:0000256" key="13">
    <source>
        <dbReference type="ARBA" id="ARBA00023027"/>
    </source>
</evidence>
<evidence type="ECO:0000256" key="16">
    <source>
        <dbReference type="ARBA" id="ARBA00023136"/>
    </source>
</evidence>
<accession>A0A7L7S2P9</accession>
<feature type="domain" description="NADH dehydrogenase subunit 2 C-terminal" evidence="20">
    <location>
        <begin position="76"/>
        <end position="124"/>
    </location>
</feature>
<dbReference type="Pfam" id="PF06444">
    <property type="entry name" value="NADH_dehy_S2_C"/>
    <property type="match status" value="1"/>
</dbReference>
<sequence length="131" mass="16030">MVFMFNSFKVSHINQLYSLFFYNKNLKFLLFFNLLSLGGLPPFLGFFPKLLVIQMLTMNNQYFLLTIMMLMTLITLYFYLRLCYSTFMLNYYENNWMNFSLFNEFNLNMFIMNSFFSIFGLFLMFSLYFIF</sequence>
<dbReference type="PANTHER" id="PTHR46552">
    <property type="entry name" value="NADH-UBIQUINONE OXIDOREDUCTASE CHAIN 2"/>
    <property type="match status" value="1"/>
</dbReference>
<comment type="catalytic activity">
    <reaction evidence="17 18">
        <text>a ubiquinone + NADH + 5 H(+)(in) = a ubiquinol + NAD(+) + 4 H(+)(out)</text>
        <dbReference type="Rhea" id="RHEA:29091"/>
        <dbReference type="Rhea" id="RHEA-COMP:9565"/>
        <dbReference type="Rhea" id="RHEA-COMP:9566"/>
        <dbReference type="ChEBI" id="CHEBI:15378"/>
        <dbReference type="ChEBI" id="CHEBI:16389"/>
        <dbReference type="ChEBI" id="CHEBI:17976"/>
        <dbReference type="ChEBI" id="CHEBI:57540"/>
        <dbReference type="ChEBI" id="CHEBI:57945"/>
        <dbReference type="EC" id="7.1.1.2"/>
    </reaction>
</comment>
<evidence type="ECO:0000256" key="6">
    <source>
        <dbReference type="ARBA" id="ARBA00022448"/>
    </source>
</evidence>
<name>A0A7L7S2P9_9MUSC</name>
<evidence type="ECO:0000256" key="10">
    <source>
        <dbReference type="ARBA" id="ARBA00022967"/>
    </source>
</evidence>
<evidence type="ECO:0000256" key="17">
    <source>
        <dbReference type="ARBA" id="ARBA00049551"/>
    </source>
</evidence>
<keyword evidence="16 18" id="KW-0472">Membrane</keyword>
<keyword evidence="10 18" id="KW-1278">Translocase</keyword>
<evidence type="ECO:0000259" key="19">
    <source>
        <dbReference type="Pfam" id="PF00361"/>
    </source>
</evidence>
<keyword evidence="8 18" id="KW-0812">Transmembrane</keyword>
<dbReference type="EMBL" id="MT862378">
    <property type="protein sequence ID" value="QNV11583.1"/>
    <property type="molecule type" value="Genomic_DNA"/>
</dbReference>
<dbReference type="InterPro" id="IPR050175">
    <property type="entry name" value="Complex_I_Subunit_2"/>
</dbReference>